<evidence type="ECO:0000313" key="16">
    <source>
        <dbReference type="Proteomes" id="UP000426027"/>
    </source>
</evidence>
<dbReference type="InterPro" id="IPR039426">
    <property type="entry name" value="TonB-dep_rcpt-like"/>
</dbReference>
<dbReference type="PANTHER" id="PTHR32552">
    <property type="entry name" value="FERRICHROME IRON RECEPTOR-RELATED"/>
    <property type="match status" value="1"/>
</dbReference>
<feature type="domain" description="TonB-dependent receptor plug" evidence="14">
    <location>
        <begin position="106"/>
        <end position="216"/>
    </location>
</feature>
<keyword evidence="7" id="KW-0406">Ion transport</keyword>
<keyword evidence="9 11" id="KW-0472">Membrane</keyword>
<dbReference type="Gene3D" id="2.170.130.10">
    <property type="entry name" value="TonB-dependent receptor, plug domain"/>
    <property type="match status" value="1"/>
</dbReference>
<evidence type="ECO:0000256" key="8">
    <source>
        <dbReference type="ARBA" id="ARBA00023077"/>
    </source>
</evidence>
<dbReference type="Gene3D" id="2.60.40.1120">
    <property type="entry name" value="Carboxypeptidase-like, regulatory domain"/>
    <property type="match status" value="1"/>
</dbReference>
<evidence type="ECO:0000256" key="10">
    <source>
        <dbReference type="ARBA" id="ARBA00023237"/>
    </source>
</evidence>
<organism evidence="15 16">
    <name type="scientific">Phnomibacter ginsenosidimutans</name>
    <dbReference type="NCBI Taxonomy" id="2676868"/>
    <lineage>
        <taxon>Bacteria</taxon>
        <taxon>Pseudomonadati</taxon>
        <taxon>Bacteroidota</taxon>
        <taxon>Chitinophagia</taxon>
        <taxon>Chitinophagales</taxon>
        <taxon>Chitinophagaceae</taxon>
        <taxon>Phnomibacter</taxon>
    </lineage>
</organism>
<dbReference type="GO" id="GO:0006826">
    <property type="term" value="P:iron ion transport"/>
    <property type="evidence" value="ECO:0007669"/>
    <property type="project" value="UniProtKB-KW"/>
</dbReference>
<gene>
    <name evidence="15" type="ORF">GLV81_05090</name>
</gene>
<dbReference type="InterPro" id="IPR023996">
    <property type="entry name" value="TonB-dep_OMP_SusC/RagA"/>
</dbReference>
<dbReference type="PANTHER" id="PTHR32552:SF81">
    <property type="entry name" value="TONB-DEPENDENT OUTER MEMBRANE RECEPTOR"/>
    <property type="match status" value="1"/>
</dbReference>
<keyword evidence="5 11" id="KW-0812">Transmembrane</keyword>
<keyword evidence="2 11" id="KW-0813">Transport</keyword>
<keyword evidence="8 12" id="KW-0798">TonB box</keyword>
<dbReference type="InterPro" id="IPR000531">
    <property type="entry name" value="Beta-barrel_TonB"/>
</dbReference>
<evidence type="ECO:0000256" key="2">
    <source>
        <dbReference type="ARBA" id="ARBA00022448"/>
    </source>
</evidence>
<dbReference type="InterPro" id="IPR023997">
    <property type="entry name" value="TonB-dep_OMP_SusC/RagA_CS"/>
</dbReference>
<evidence type="ECO:0000256" key="3">
    <source>
        <dbReference type="ARBA" id="ARBA00022452"/>
    </source>
</evidence>
<accession>A0A6I6GHQ8</accession>
<dbReference type="InterPro" id="IPR036942">
    <property type="entry name" value="Beta-barrel_TonB_sf"/>
</dbReference>
<feature type="domain" description="TonB-dependent receptor-like beta-barrel" evidence="13">
    <location>
        <begin position="362"/>
        <end position="936"/>
    </location>
</feature>
<dbReference type="Pfam" id="PF13715">
    <property type="entry name" value="CarbopepD_reg_2"/>
    <property type="match status" value="1"/>
</dbReference>
<evidence type="ECO:0000256" key="1">
    <source>
        <dbReference type="ARBA" id="ARBA00004571"/>
    </source>
</evidence>
<evidence type="ECO:0000259" key="14">
    <source>
        <dbReference type="Pfam" id="PF07715"/>
    </source>
</evidence>
<dbReference type="NCBIfam" id="TIGR04057">
    <property type="entry name" value="SusC_RagA_signa"/>
    <property type="match status" value="1"/>
</dbReference>
<name>A0A6I6GHQ8_9BACT</name>
<evidence type="ECO:0000256" key="9">
    <source>
        <dbReference type="ARBA" id="ARBA00023136"/>
    </source>
</evidence>
<reference evidence="15 16" key="1">
    <citation type="submission" date="2019-11" db="EMBL/GenBank/DDBJ databases">
        <authorList>
            <person name="Im W.T."/>
        </authorList>
    </citation>
    <scope>NUCLEOTIDE SEQUENCE [LARGE SCALE GENOMIC DNA]</scope>
    <source>
        <strain evidence="15 16">SB-02</strain>
    </source>
</reference>
<dbReference type="InterPro" id="IPR008969">
    <property type="entry name" value="CarboxyPept-like_regulatory"/>
</dbReference>
<keyword evidence="4" id="KW-0410">Iron transport</keyword>
<dbReference type="Gene3D" id="2.40.170.20">
    <property type="entry name" value="TonB-dependent receptor, beta-barrel domain"/>
    <property type="match status" value="1"/>
</dbReference>
<evidence type="ECO:0000259" key="13">
    <source>
        <dbReference type="Pfam" id="PF00593"/>
    </source>
</evidence>
<dbReference type="Pfam" id="PF07715">
    <property type="entry name" value="Plug"/>
    <property type="match status" value="1"/>
</dbReference>
<dbReference type="GO" id="GO:0009279">
    <property type="term" value="C:cell outer membrane"/>
    <property type="evidence" value="ECO:0007669"/>
    <property type="project" value="UniProtKB-SubCell"/>
</dbReference>
<keyword evidence="16" id="KW-1185">Reference proteome</keyword>
<dbReference type="PROSITE" id="PS52016">
    <property type="entry name" value="TONB_DEPENDENT_REC_3"/>
    <property type="match status" value="1"/>
</dbReference>
<evidence type="ECO:0000256" key="6">
    <source>
        <dbReference type="ARBA" id="ARBA00023004"/>
    </source>
</evidence>
<dbReference type="InterPro" id="IPR037066">
    <property type="entry name" value="Plug_dom_sf"/>
</dbReference>
<proteinExistence type="inferred from homology"/>
<protein>
    <submittedName>
        <fullName evidence="15">SusC/RagA family TonB-linked outer membrane protein</fullName>
    </submittedName>
</protein>
<dbReference type="Pfam" id="PF00593">
    <property type="entry name" value="TonB_dep_Rec_b-barrel"/>
    <property type="match status" value="1"/>
</dbReference>
<evidence type="ECO:0000256" key="12">
    <source>
        <dbReference type="RuleBase" id="RU003357"/>
    </source>
</evidence>
<dbReference type="SUPFAM" id="SSF56935">
    <property type="entry name" value="Porins"/>
    <property type="match status" value="1"/>
</dbReference>
<evidence type="ECO:0000256" key="7">
    <source>
        <dbReference type="ARBA" id="ARBA00023065"/>
    </source>
</evidence>
<evidence type="ECO:0000256" key="4">
    <source>
        <dbReference type="ARBA" id="ARBA00022496"/>
    </source>
</evidence>
<dbReference type="KEGG" id="fls:GLV81_05090"/>
<sequence length="978" mass="107394">MLLASLSSQVFAQSTKVTGTIKDAETGDPIVSATVMLKSKKAATTTDALGLFSISAVAGDVLVISNVGFQTLEVPVDLTAPMTIQLKATNRQLGEVVVVGYGTRKRSDITGAVASVPKTRLSQLPVTNVLHAIEGSVAGVNITQNSNVPGSSASVLVRGQNTITAGTGPFIVVDGVPFSKTGSVTNDINPNDIASIEILKDASATAIYGVNGANGVILITTKRGTTGKPVIKYNAYMGLDNLAHILDPSSPEAYVKKYADWWKQVNPTSTQTNVLPTQFERANYAAGKKVDWLDEVLQQGIMQDHNLSISGGSKDFRYYVSGDFMKQQGAVKGYQYKRANLRANLDATITDYLTIGTTISYTNNNYDGGRANFYLATAMSPYGSLYDANGNYAIYPMYEELLYKNPLSGLNNDRTDRSNNLIGNGYAEIKFGGALQGLKYRFNAGYTFVTTRYGYYEGRSFDNQLGTANVSSSETNNWVAENILTYTKDFGMHHLDFTGLYSAQQRNYFTYGANATGFINDELSYNRLEAGATQTSSSYRDKYSLNSMMARVNYTYDGRYLLTATIRRDGSSVMGGNTSKYGNFPSVAVGWNITREKFMQSQKVVDNLKLRSSYGMAGNEAISVYGTITTAGTVRFPFGGNSTIGVLASNLGNGNLHWESAKTLNVGLDFAVLKNRINGTLDYYSTQTSDLLLRRNLPIITGYGSILDNLGKTANRGIELMLNADVISKKDFKWQASVNFATNKNKIVDLYGDGKDDIGNRWFIGKPIGIIWDYKMVGVWQEGEDASQWDPGAKPGDLKFADINGDKKITADDRTVLGQTAPKWTGGITNTFHYKNFHLNIFIQTFQGALRNNVTLTYADEAGRMNIPAETGYWTAENKSNTRPSLRYTNPRGYGYASDNSYTRLKDVTLSYVFPQSALDRMKLAAMTLYVSGRNLYTFTNWVGWDPEFNYSFRGSGDWTNNYPQTRTIVFGVNVSLR</sequence>
<evidence type="ECO:0000313" key="15">
    <source>
        <dbReference type="EMBL" id="QGW29990.1"/>
    </source>
</evidence>
<dbReference type="AlphaFoldDB" id="A0A6I6GHQ8"/>
<dbReference type="InterPro" id="IPR012910">
    <property type="entry name" value="Plug_dom"/>
</dbReference>
<keyword evidence="3 11" id="KW-1134">Transmembrane beta strand</keyword>
<comment type="subcellular location">
    <subcellularLocation>
        <location evidence="1 11">Cell outer membrane</location>
        <topology evidence="1 11">Multi-pass membrane protein</topology>
    </subcellularLocation>
</comment>
<evidence type="ECO:0000256" key="5">
    <source>
        <dbReference type="ARBA" id="ARBA00022692"/>
    </source>
</evidence>
<dbReference type="SUPFAM" id="SSF49464">
    <property type="entry name" value="Carboxypeptidase regulatory domain-like"/>
    <property type="match status" value="1"/>
</dbReference>
<dbReference type="EMBL" id="CP046566">
    <property type="protein sequence ID" value="QGW29990.1"/>
    <property type="molecule type" value="Genomic_DNA"/>
</dbReference>
<comment type="similarity">
    <text evidence="11 12">Belongs to the TonB-dependent receptor family.</text>
</comment>
<dbReference type="Proteomes" id="UP000426027">
    <property type="component" value="Chromosome"/>
</dbReference>
<keyword evidence="10 11" id="KW-0998">Cell outer membrane</keyword>
<keyword evidence="6" id="KW-0408">Iron</keyword>
<evidence type="ECO:0000256" key="11">
    <source>
        <dbReference type="PROSITE-ProRule" id="PRU01360"/>
    </source>
</evidence>
<dbReference type="NCBIfam" id="TIGR04056">
    <property type="entry name" value="OMP_RagA_SusC"/>
    <property type="match status" value="1"/>
</dbReference>